<dbReference type="OrthoDB" id="5464962at2"/>
<accession>A0A401G0S2</accession>
<dbReference type="PANTHER" id="PTHR35936:SF35">
    <property type="entry name" value="L-CYSTINE-BINDING PROTEIN TCYJ"/>
    <property type="match status" value="1"/>
</dbReference>
<sequence>MKKKLITLLTIIYVLLPLSAIGAEKLVVATGPFPPYQYMEKGRQRGVNADIAREVFRRMNIEPVFRSSSFQRTLRLVKSGEAGAFISLIYVKELAESMYYTSEPVNVLKTVIMARTGSGIRVNGIGDLKNKNIAVVSGYSYGPEFNNTSDLKKHSYPNDRELILALARNRTDVAVAHEAPFRFISRQMGFGGKFEVVHFLLEEPMYVTFSKALGKKGSELAEKFDTVLRQMKKEGVVRKMTDNTNSY</sequence>
<dbReference type="RefSeq" id="WP_124329961.1">
    <property type="nucleotide sequence ID" value="NZ_BEXT01000001.1"/>
</dbReference>
<protein>
    <submittedName>
        <fullName evidence="3">Amino acid ABC transporter</fullName>
    </submittedName>
</protein>
<keyword evidence="1" id="KW-0732">Signal</keyword>
<dbReference type="SMART" id="SM00062">
    <property type="entry name" value="PBPb"/>
    <property type="match status" value="1"/>
</dbReference>
<organism evidence="3 4">
    <name type="scientific">Desulfonema ishimotonii</name>
    <dbReference type="NCBI Taxonomy" id="45657"/>
    <lineage>
        <taxon>Bacteria</taxon>
        <taxon>Pseudomonadati</taxon>
        <taxon>Thermodesulfobacteriota</taxon>
        <taxon>Desulfobacteria</taxon>
        <taxon>Desulfobacterales</taxon>
        <taxon>Desulfococcaceae</taxon>
        <taxon>Desulfonema</taxon>
    </lineage>
</organism>
<evidence type="ECO:0000259" key="2">
    <source>
        <dbReference type="SMART" id="SM00062"/>
    </source>
</evidence>
<dbReference type="Proteomes" id="UP000288096">
    <property type="component" value="Unassembled WGS sequence"/>
</dbReference>
<reference evidence="4" key="2">
    <citation type="submission" date="2019-01" db="EMBL/GenBank/DDBJ databases">
        <title>Genome sequence of Desulfonema ishimotonii strain Tokyo 01.</title>
        <authorList>
            <person name="Fukui M."/>
        </authorList>
    </citation>
    <scope>NUCLEOTIDE SEQUENCE [LARGE SCALE GENOMIC DNA]</scope>
    <source>
        <strain evidence="4">Tokyo 01</strain>
    </source>
</reference>
<evidence type="ECO:0000256" key="1">
    <source>
        <dbReference type="ARBA" id="ARBA00022729"/>
    </source>
</evidence>
<gene>
    <name evidence="3" type="ORF">DENIS_3796</name>
</gene>
<comment type="caution">
    <text evidence="3">The sequence shown here is derived from an EMBL/GenBank/DDBJ whole genome shotgun (WGS) entry which is preliminary data.</text>
</comment>
<name>A0A401G0S2_9BACT</name>
<dbReference type="Gene3D" id="3.40.190.10">
    <property type="entry name" value="Periplasmic binding protein-like II"/>
    <property type="match status" value="2"/>
</dbReference>
<proteinExistence type="predicted"/>
<dbReference type="EMBL" id="BEXT01000001">
    <property type="protein sequence ID" value="GBC62819.1"/>
    <property type="molecule type" value="Genomic_DNA"/>
</dbReference>
<dbReference type="SUPFAM" id="SSF53850">
    <property type="entry name" value="Periplasmic binding protein-like II"/>
    <property type="match status" value="1"/>
</dbReference>
<dbReference type="InterPro" id="IPR001638">
    <property type="entry name" value="Solute-binding_3/MltF_N"/>
</dbReference>
<dbReference type="PANTHER" id="PTHR35936">
    <property type="entry name" value="MEMBRANE-BOUND LYTIC MUREIN TRANSGLYCOSYLASE F"/>
    <property type="match status" value="1"/>
</dbReference>
<dbReference type="AlphaFoldDB" id="A0A401G0S2"/>
<keyword evidence="4" id="KW-1185">Reference proteome</keyword>
<evidence type="ECO:0000313" key="3">
    <source>
        <dbReference type="EMBL" id="GBC62819.1"/>
    </source>
</evidence>
<dbReference type="Pfam" id="PF00497">
    <property type="entry name" value="SBP_bac_3"/>
    <property type="match status" value="1"/>
</dbReference>
<evidence type="ECO:0000313" key="4">
    <source>
        <dbReference type="Proteomes" id="UP000288096"/>
    </source>
</evidence>
<feature type="domain" description="Solute-binding protein family 3/N-terminal" evidence="2">
    <location>
        <begin position="25"/>
        <end position="244"/>
    </location>
</feature>
<reference evidence="4" key="1">
    <citation type="submission" date="2017-11" db="EMBL/GenBank/DDBJ databases">
        <authorList>
            <person name="Watanabe M."/>
            <person name="Kojima H."/>
        </authorList>
    </citation>
    <scope>NUCLEOTIDE SEQUENCE [LARGE SCALE GENOMIC DNA]</scope>
    <source>
        <strain evidence="4">Tokyo 01</strain>
    </source>
</reference>